<dbReference type="InterPro" id="IPR007527">
    <property type="entry name" value="Znf_SWIM"/>
</dbReference>
<evidence type="ECO:0000256" key="1">
    <source>
        <dbReference type="PROSITE-ProRule" id="PRU00325"/>
    </source>
</evidence>
<proteinExistence type="predicted"/>
<dbReference type="GO" id="GO:0008270">
    <property type="term" value="F:zinc ion binding"/>
    <property type="evidence" value="ECO:0007669"/>
    <property type="project" value="UniProtKB-KW"/>
</dbReference>
<evidence type="ECO:0000313" key="3">
    <source>
        <dbReference type="EMBL" id="CAI6375523.1"/>
    </source>
</evidence>
<accession>A0AAV0Y519</accession>
<sequence>MLMVTLRSDTDHIATDCFCKTPSFVNNFTADEKSMYWHILTPYSFNKVMSKCKSIKNVQIISTDKETQSATKQSSEGVLLTNPIKCTCSFEPSMYLPCHHKLNVRQMYNISLFDPYLYSER</sequence>
<evidence type="ECO:0000313" key="4">
    <source>
        <dbReference type="Proteomes" id="UP001160148"/>
    </source>
</evidence>
<protein>
    <recommendedName>
        <fullName evidence="2">SWIM-type domain-containing protein</fullName>
    </recommendedName>
</protein>
<keyword evidence="4" id="KW-1185">Reference proteome</keyword>
<dbReference type="Proteomes" id="UP001160148">
    <property type="component" value="Unassembled WGS sequence"/>
</dbReference>
<keyword evidence="1" id="KW-0479">Metal-binding</keyword>
<dbReference type="PROSITE" id="PS50966">
    <property type="entry name" value="ZF_SWIM"/>
    <property type="match status" value="1"/>
</dbReference>
<keyword evidence="1" id="KW-0863">Zinc-finger</keyword>
<reference evidence="3 4" key="1">
    <citation type="submission" date="2023-01" db="EMBL/GenBank/DDBJ databases">
        <authorList>
            <person name="Whitehead M."/>
        </authorList>
    </citation>
    <scope>NUCLEOTIDE SEQUENCE [LARGE SCALE GENOMIC DNA]</scope>
</reference>
<dbReference type="EMBL" id="CARXXK010001349">
    <property type="protein sequence ID" value="CAI6375523.1"/>
    <property type="molecule type" value="Genomic_DNA"/>
</dbReference>
<keyword evidence="1" id="KW-0862">Zinc</keyword>
<dbReference type="AlphaFoldDB" id="A0AAV0Y519"/>
<gene>
    <name evidence="3" type="ORF">MEUPH1_LOCUS29012</name>
</gene>
<organism evidence="3 4">
    <name type="scientific">Macrosiphum euphorbiae</name>
    <name type="common">potato aphid</name>
    <dbReference type="NCBI Taxonomy" id="13131"/>
    <lineage>
        <taxon>Eukaryota</taxon>
        <taxon>Metazoa</taxon>
        <taxon>Ecdysozoa</taxon>
        <taxon>Arthropoda</taxon>
        <taxon>Hexapoda</taxon>
        <taxon>Insecta</taxon>
        <taxon>Pterygota</taxon>
        <taxon>Neoptera</taxon>
        <taxon>Paraneoptera</taxon>
        <taxon>Hemiptera</taxon>
        <taxon>Sternorrhyncha</taxon>
        <taxon>Aphidomorpha</taxon>
        <taxon>Aphidoidea</taxon>
        <taxon>Aphididae</taxon>
        <taxon>Macrosiphini</taxon>
        <taxon>Macrosiphum</taxon>
    </lineage>
</organism>
<evidence type="ECO:0000259" key="2">
    <source>
        <dbReference type="PROSITE" id="PS50966"/>
    </source>
</evidence>
<feature type="domain" description="SWIM-type" evidence="2">
    <location>
        <begin position="76"/>
        <end position="109"/>
    </location>
</feature>
<name>A0AAV0Y519_9HEMI</name>
<comment type="caution">
    <text evidence="3">The sequence shown here is derived from an EMBL/GenBank/DDBJ whole genome shotgun (WGS) entry which is preliminary data.</text>
</comment>